<dbReference type="Gene3D" id="3.30.60.20">
    <property type="match status" value="1"/>
</dbReference>
<reference evidence="12" key="2">
    <citation type="submission" date="2025-09" db="UniProtKB">
        <authorList>
            <consortium name="Ensembl"/>
        </authorList>
    </citation>
    <scope>IDENTIFICATION</scope>
</reference>
<protein>
    <recommendedName>
        <fullName evidence="10">Thymidine kinase</fullName>
        <ecNumber evidence="10">2.7.1.21</ecNumber>
    </recommendedName>
</protein>
<evidence type="ECO:0000256" key="3">
    <source>
        <dbReference type="ARBA" id="ARBA00022679"/>
    </source>
</evidence>
<dbReference type="PANTHER" id="PTHR11441">
    <property type="entry name" value="THYMIDINE KINASE"/>
    <property type="match status" value="1"/>
</dbReference>
<evidence type="ECO:0000256" key="2">
    <source>
        <dbReference type="ARBA" id="ARBA00022634"/>
    </source>
</evidence>
<dbReference type="AlphaFoldDB" id="A0A8C9PY58"/>
<keyword evidence="2 10" id="KW-0237">DNA synthesis</keyword>
<dbReference type="Gene3D" id="3.40.50.300">
    <property type="entry name" value="P-loop containing nucleotide triphosphate hydrolases"/>
    <property type="match status" value="1"/>
</dbReference>
<accession>A0A8C9PY58</accession>
<comment type="catalytic activity">
    <reaction evidence="8">
        <text>thymidine + ATP = dTMP + ADP + H(+)</text>
        <dbReference type="Rhea" id="RHEA:19129"/>
        <dbReference type="ChEBI" id="CHEBI:15378"/>
        <dbReference type="ChEBI" id="CHEBI:17748"/>
        <dbReference type="ChEBI" id="CHEBI:30616"/>
        <dbReference type="ChEBI" id="CHEBI:63528"/>
        <dbReference type="ChEBI" id="CHEBI:456216"/>
        <dbReference type="EC" id="2.7.1.21"/>
    </reaction>
    <physiologicalReaction direction="left-to-right" evidence="8">
        <dbReference type="Rhea" id="RHEA:19130"/>
    </physiologicalReaction>
</comment>
<keyword evidence="5 10" id="KW-0418">Kinase</keyword>
<dbReference type="FunFam" id="3.40.50.300:FF:000761">
    <property type="entry name" value="Thymidine kinase"/>
    <property type="match status" value="1"/>
</dbReference>
<evidence type="ECO:0000256" key="4">
    <source>
        <dbReference type="ARBA" id="ARBA00022741"/>
    </source>
</evidence>
<dbReference type="PROSITE" id="PS00603">
    <property type="entry name" value="TK_CELLULAR_TYPE"/>
    <property type="match status" value="1"/>
</dbReference>
<keyword evidence="4 10" id="KW-0547">Nucleotide-binding</keyword>
<dbReference type="GO" id="GO:0005524">
    <property type="term" value="F:ATP binding"/>
    <property type="evidence" value="ECO:0007669"/>
    <property type="project" value="UniProtKB-KW"/>
</dbReference>
<name>A0A8C9PY58_SPEDA</name>
<evidence type="ECO:0000256" key="11">
    <source>
        <dbReference type="RuleBase" id="RU004165"/>
    </source>
</evidence>
<evidence type="ECO:0000256" key="9">
    <source>
        <dbReference type="ARBA" id="ARBA00053138"/>
    </source>
</evidence>
<organism evidence="12 13">
    <name type="scientific">Spermophilus dauricus</name>
    <name type="common">Daurian ground squirrel</name>
    <dbReference type="NCBI Taxonomy" id="99837"/>
    <lineage>
        <taxon>Eukaryota</taxon>
        <taxon>Metazoa</taxon>
        <taxon>Chordata</taxon>
        <taxon>Craniata</taxon>
        <taxon>Vertebrata</taxon>
        <taxon>Euteleostomi</taxon>
        <taxon>Mammalia</taxon>
        <taxon>Eutheria</taxon>
        <taxon>Euarchontoglires</taxon>
        <taxon>Glires</taxon>
        <taxon>Rodentia</taxon>
        <taxon>Sciuromorpha</taxon>
        <taxon>Sciuridae</taxon>
        <taxon>Xerinae</taxon>
        <taxon>Marmotini</taxon>
        <taxon>Spermophilus</taxon>
    </lineage>
</organism>
<dbReference type="PANTHER" id="PTHR11441:SF0">
    <property type="entry name" value="THYMIDINE KINASE, CYTOSOLIC"/>
    <property type="match status" value="1"/>
</dbReference>
<dbReference type="SUPFAM" id="SSF57716">
    <property type="entry name" value="Glucocorticoid receptor-like (DNA-binding domain)"/>
    <property type="match status" value="1"/>
</dbReference>
<evidence type="ECO:0000313" key="13">
    <source>
        <dbReference type="Proteomes" id="UP000694422"/>
    </source>
</evidence>
<dbReference type="InterPro" id="IPR027417">
    <property type="entry name" value="P-loop_NTPase"/>
</dbReference>
<reference evidence="12" key="1">
    <citation type="submission" date="2025-08" db="UniProtKB">
        <authorList>
            <consortium name="Ensembl"/>
        </authorList>
    </citation>
    <scope>IDENTIFICATION</scope>
</reference>
<comment type="subunit">
    <text evidence="7">Homotetramer. Tetramerization from dimerization is induced by ATP and increases catalytic efficiency due to a high affinity for thymidine. Tetramerization is inhibited by phosphorylation at Ser-13. Interacts (via the KEN box) with FZR1.</text>
</comment>
<dbReference type="Proteomes" id="UP000694422">
    <property type="component" value="Unplaced"/>
</dbReference>
<dbReference type="InterPro" id="IPR020633">
    <property type="entry name" value="Thymidine_kinase_CS"/>
</dbReference>
<evidence type="ECO:0000256" key="8">
    <source>
        <dbReference type="ARBA" id="ARBA00048113"/>
    </source>
</evidence>
<keyword evidence="13" id="KW-1185">Reference proteome</keyword>
<dbReference type="Pfam" id="PF00265">
    <property type="entry name" value="TK"/>
    <property type="match status" value="1"/>
</dbReference>
<comment type="function">
    <text evidence="9">Cell-cycle-regulated enzyme of importance in nucleotide metabolism. Catalyzes the first enzymatic step in the salvage pathway converting thymidine into thymidine monophosphate. Transcriptional regulation limits expression to the S phase of the cell cycle and transient expression coincides with the oscillation in the intracellular dTTP concentration.</text>
</comment>
<comment type="similarity">
    <text evidence="1 11">Belongs to the thymidine kinase family.</text>
</comment>
<evidence type="ECO:0000256" key="10">
    <source>
        <dbReference type="RuleBase" id="RU000544"/>
    </source>
</evidence>
<evidence type="ECO:0000256" key="6">
    <source>
        <dbReference type="ARBA" id="ARBA00022840"/>
    </source>
</evidence>
<dbReference type="GO" id="GO:0004797">
    <property type="term" value="F:thymidine kinase activity"/>
    <property type="evidence" value="ECO:0007669"/>
    <property type="project" value="UniProtKB-EC"/>
</dbReference>
<sequence>MLLNILCCPGQPPPPRKTRPQMTIVCLAGWPFLTFYSCSTELMRRVRRFQVAQYKCLVIKYAKDTRYSNSFSTHDRNTMEALPACLLRDTAQEALGAAVIGIDEGQFFPDIVEFCESMANAGKTVIVAALDGTFQRKAFGAILNLVPLAESVVKLTAVCMECFREAAYTKRLGLEKEVAPPLLSCLSGPCCQVEVIGGADKYHSVCRLCYFKKSSSVQPAGQDNKENCPALGRAGEAAAVRKLFAPQQVLQCSPTN</sequence>
<evidence type="ECO:0000256" key="5">
    <source>
        <dbReference type="ARBA" id="ARBA00022777"/>
    </source>
</evidence>
<dbReference type="Ensembl" id="ENSSDAT00000015603.1">
    <property type="protein sequence ID" value="ENSSDAP00000013758.1"/>
    <property type="gene ID" value="ENSSDAG00000012431.1"/>
</dbReference>
<evidence type="ECO:0000256" key="1">
    <source>
        <dbReference type="ARBA" id="ARBA00007587"/>
    </source>
</evidence>
<dbReference type="InterPro" id="IPR001267">
    <property type="entry name" value="Thymidine_kinase"/>
</dbReference>
<keyword evidence="6 10" id="KW-0067">ATP-binding</keyword>
<evidence type="ECO:0000256" key="7">
    <source>
        <dbReference type="ARBA" id="ARBA00046642"/>
    </source>
</evidence>
<dbReference type="SUPFAM" id="SSF52540">
    <property type="entry name" value="P-loop containing nucleoside triphosphate hydrolases"/>
    <property type="match status" value="1"/>
</dbReference>
<dbReference type="GO" id="GO:0071897">
    <property type="term" value="P:DNA biosynthetic process"/>
    <property type="evidence" value="ECO:0007669"/>
    <property type="project" value="UniProtKB-KW"/>
</dbReference>
<proteinExistence type="inferred from homology"/>
<evidence type="ECO:0000313" key="12">
    <source>
        <dbReference type="Ensembl" id="ENSSDAP00000013758.1"/>
    </source>
</evidence>
<dbReference type="GO" id="GO:0046104">
    <property type="term" value="P:thymidine metabolic process"/>
    <property type="evidence" value="ECO:0007669"/>
    <property type="project" value="TreeGrafter"/>
</dbReference>
<dbReference type="EC" id="2.7.1.21" evidence="10"/>
<keyword evidence="3 10" id="KW-0808">Transferase</keyword>